<dbReference type="Proteomes" id="UP000525078">
    <property type="component" value="Unassembled WGS sequence"/>
</dbReference>
<dbReference type="PANTHER" id="PTHR12329">
    <property type="entry name" value="BCL2-ASSOCIATED ATHANOGENE"/>
    <property type="match status" value="1"/>
</dbReference>
<evidence type="ECO:0000256" key="4">
    <source>
        <dbReference type="SAM" id="MobiDB-lite"/>
    </source>
</evidence>
<dbReference type="Pfam" id="PF00240">
    <property type="entry name" value="ubiquitin"/>
    <property type="match status" value="1"/>
</dbReference>
<feature type="domain" description="BAG" evidence="6">
    <location>
        <begin position="143"/>
        <end position="221"/>
    </location>
</feature>
<evidence type="ECO:0000256" key="1">
    <source>
        <dbReference type="ARBA" id="ARBA00023186"/>
    </source>
</evidence>
<feature type="coiled-coil region" evidence="3">
    <location>
        <begin position="118"/>
        <end position="164"/>
    </location>
</feature>
<dbReference type="SMART" id="SM00213">
    <property type="entry name" value="UBQ"/>
    <property type="match status" value="1"/>
</dbReference>
<dbReference type="InterPro" id="IPR029071">
    <property type="entry name" value="Ubiquitin-like_domsf"/>
</dbReference>
<comment type="function">
    <text evidence="2">Co-chaperone that regulates diverse cellular pathways, such as programmed cell death and stress responses.</text>
</comment>
<evidence type="ECO:0000313" key="7">
    <source>
        <dbReference type="EMBL" id="KAF4367793.1"/>
    </source>
</evidence>
<dbReference type="GO" id="GO:0000774">
    <property type="term" value="F:adenyl-nucleotide exchange factor activity"/>
    <property type="evidence" value="ECO:0007669"/>
    <property type="project" value="TreeGrafter"/>
</dbReference>
<evidence type="ECO:0000256" key="3">
    <source>
        <dbReference type="SAM" id="Coils"/>
    </source>
</evidence>
<dbReference type="SMART" id="SM00264">
    <property type="entry name" value="BAG"/>
    <property type="match status" value="1"/>
</dbReference>
<feature type="domain" description="Ubiquitin-like" evidence="5">
    <location>
        <begin position="48"/>
        <end position="118"/>
    </location>
</feature>
<dbReference type="InterPro" id="IPR036533">
    <property type="entry name" value="BAG_dom_sf"/>
</dbReference>
<keyword evidence="3" id="KW-0175">Coiled coil</keyword>
<dbReference type="GO" id="GO:0051087">
    <property type="term" value="F:protein-folding chaperone binding"/>
    <property type="evidence" value="ECO:0007669"/>
    <property type="project" value="InterPro"/>
</dbReference>
<proteinExistence type="predicted"/>
<protein>
    <recommendedName>
        <fullName evidence="9">BAG family molecular chaperone regulator 1</fullName>
    </recommendedName>
</protein>
<dbReference type="GO" id="GO:0050821">
    <property type="term" value="P:protein stabilization"/>
    <property type="evidence" value="ECO:0007669"/>
    <property type="project" value="TreeGrafter"/>
</dbReference>
<dbReference type="EMBL" id="JAATIP010000140">
    <property type="protein sequence ID" value="KAF4367793.1"/>
    <property type="molecule type" value="Genomic_DNA"/>
</dbReference>
<feature type="region of interest" description="Disordered" evidence="4">
    <location>
        <begin position="1"/>
        <end position="23"/>
    </location>
</feature>
<dbReference type="PROSITE" id="PS51035">
    <property type="entry name" value="BAG"/>
    <property type="match status" value="1"/>
</dbReference>
<gene>
    <name evidence="7" type="ORF">F8388_016616</name>
</gene>
<dbReference type="AlphaFoldDB" id="A0A7J6FAR9"/>
<dbReference type="SUPFAM" id="SSF63491">
    <property type="entry name" value="BAG domain"/>
    <property type="match status" value="1"/>
</dbReference>
<organism evidence="7 8">
    <name type="scientific">Cannabis sativa</name>
    <name type="common">Hemp</name>
    <name type="synonym">Marijuana</name>
    <dbReference type="NCBI Taxonomy" id="3483"/>
    <lineage>
        <taxon>Eukaryota</taxon>
        <taxon>Viridiplantae</taxon>
        <taxon>Streptophyta</taxon>
        <taxon>Embryophyta</taxon>
        <taxon>Tracheophyta</taxon>
        <taxon>Spermatophyta</taxon>
        <taxon>Magnoliopsida</taxon>
        <taxon>eudicotyledons</taxon>
        <taxon>Gunneridae</taxon>
        <taxon>Pentapetalae</taxon>
        <taxon>rosids</taxon>
        <taxon>fabids</taxon>
        <taxon>Rosales</taxon>
        <taxon>Cannabaceae</taxon>
        <taxon>Cannabis</taxon>
    </lineage>
</organism>
<dbReference type="InterPro" id="IPR003103">
    <property type="entry name" value="BAG_domain"/>
</dbReference>
<dbReference type="GO" id="GO:0005737">
    <property type="term" value="C:cytoplasm"/>
    <property type="evidence" value="ECO:0007669"/>
    <property type="project" value="TreeGrafter"/>
</dbReference>
<evidence type="ECO:0000313" key="8">
    <source>
        <dbReference type="Proteomes" id="UP000525078"/>
    </source>
</evidence>
<dbReference type="Gene3D" id="1.20.58.120">
    <property type="entry name" value="BAG domain"/>
    <property type="match status" value="1"/>
</dbReference>
<reference evidence="7 8" key="1">
    <citation type="journal article" date="2020" name="bioRxiv">
        <title>Sequence and annotation of 42 cannabis genomes reveals extensive copy number variation in cannabinoid synthesis and pathogen resistance genes.</title>
        <authorList>
            <person name="Mckernan K.J."/>
            <person name="Helbert Y."/>
            <person name="Kane L.T."/>
            <person name="Ebling H."/>
            <person name="Zhang L."/>
            <person name="Liu B."/>
            <person name="Eaton Z."/>
            <person name="Mclaughlin S."/>
            <person name="Kingan S."/>
            <person name="Baybayan P."/>
            <person name="Concepcion G."/>
            <person name="Jordan M."/>
            <person name="Riva A."/>
            <person name="Barbazuk W."/>
            <person name="Harkins T."/>
        </authorList>
    </citation>
    <scope>NUCLEOTIDE SEQUENCE [LARGE SCALE GENOMIC DNA]</scope>
    <source>
        <strain evidence="8">cv. Jamaican Lion 4</strain>
        <tissue evidence="7">Leaf</tissue>
    </source>
</reference>
<feature type="region of interest" description="Disordered" evidence="4">
    <location>
        <begin position="235"/>
        <end position="271"/>
    </location>
</feature>
<dbReference type="SUPFAM" id="SSF54236">
    <property type="entry name" value="Ubiquitin-like"/>
    <property type="match status" value="1"/>
</dbReference>
<feature type="compositionally biased region" description="Polar residues" evidence="4">
    <location>
        <begin position="1"/>
        <end position="11"/>
    </location>
</feature>
<evidence type="ECO:0000259" key="6">
    <source>
        <dbReference type="PROSITE" id="PS51035"/>
    </source>
</evidence>
<name>A0A7J6FAR9_CANSA</name>
<dbReference type="FunFam" id="3.10.20.90:FF:000298">
    <property type="entry name" value="BAG family molecular chaperone regulator 1"/>
    <property type="match status" value="1"/>
</dbReference>
<dbReference type="Pfam" id="PF02179">
    <property type="entry name" value="BAG"/>
    <property type="match status" value="1"/>
</dbReference>
<keyword evidence="1" id="KW-0143">Chaperone</keyword>
<feature type="compositionally biased region" description="Polar residues" evidence="4">
    <location>
        <begin position="260"/>
        <end position="271"/>
    </location>
</feature>
<dbReference type="InterPro" id="IPR039773">
    <property type="entry name" value="BAG_chaperone_regulator"/>
</dbReference>
<dbReference type="PANTHER" id="PTHR12329:SF36">
    <property type="entry name" value="UBIQUITIN-LIKE DOMAIN-CONTAINING PROTEIN"/>
    <property type="match status" value="1"/>
</dbReference>
<dbReference type="InterPro" id="IPR000626">
    <property type="entry name" value="Ubiquitin-like_dom"/>
</dbReference>
<sequence length="271" mass="30882">MNTKFWSSNKSSAEEEGGPSVEHWEIKPGGMLVQKRNSDVNPSSVSTPTIRVRVKYGSSYHEISISSQASFGELKKKLAAPTGVHHEDQKLIFKNKERDSKDFLDVLRVKDGSKIVLVEDVEKKERRLLEMIKDANVRKVTKTLKEINLELSKLQGQVLALEQAASKHEKIEDKDVDVLIEILMSKLIKLDGISAEGDLKQQRRMLVKKVQNYIETLDQVKLQKVKINSSIDGRTKNKTIQDNSRMRNDINFSVRRPVSQKPSKNFESPMK</sequence>
<evidence type="ECO:0000259" key="5">
    <source>
        <dbReference type="PROSITE" id="PS50053"/>
    </source>
</evidence>
<accession>A0A7J6FAR9</accession>
<dbReference type="Gene3D" id="3.10.20.90">
    <property type="entry name" value="Phosphatidylinositol 3-kinase Catalytic Subunit, Chain A, domain 1"/>
    <property type="match status" value="1"/>
</dbReference>
<comment type="caution">
    <text evidence="7">The sequence shown here is derived from an EMBL/GenBank/DDBJ whole genome shotgun (WGS) entry which is preliminary data.</text>
</comment>
<evidence type="ECO:0000256" key="2">
    <source>
        <dbReference type="ARBA" id="ARBA00058673"/>
    </source>
</evidence>
<dbReference type="PROSITE" id="PS50053">
    <property type="entry name" value="UBIQUITIN_2"/>
    <property type="match status" value="1"/>
</dbReference>
<evidence type="ECO:0008006" key="9">
    <source>
        <dbReference type="Google" id="ProtNLM"/>
    </source>
</evidence>